<dbReference type="CDD" id="cd00146">
    <property type="entry name" value="PKD"/>
    <property type="match status" value="1"/>
</dbReference>
<dbReference type="Gene3D" id="2.60.40.10">
    <property type="entry name" value="Immunoglobulins"/>
    <property type="match status" value="1"/>
</dbReference>
<feature type="chain" id="PRO_5020452270" evidence="5">
    <location>
        <begin position="25"/>
        <end position="541"/>
    </location>
</feature>
<dbReference type="Proteomes" id="UP000295375">
    <property type="component" value="Unassembled WGS sequence"/>
</dbReference>
<feature type="domain" description="Immunoglobulin" evidence="7">
    <location>
        <begin position="345"/>
        <end position="423"/>
    </location>
</feature>
<dbReference type="RefSeq" id="WP_133589605.1">
    <property type="nucleotide sequence ID" value="NZ_CP037953.1"/>
</dbReference>
<dbReference type="SMART" id="SM00089">
    <property type="entry name" value="PKD"/>
    <property type="match status" value="1"/>
</dbReference>
<evidence type="ECO:0000313" key="9">
    <source>
        <dbReference type="Proteomes" id="UP000295375"/>
    </source>
</evidence>
<protein>
    <submittedName>
        <fullName evidence="8">Chitin-binding protein</fullName>
    </submittedName>
</protein>
<keyword evidence="2" id="KW-0964">Secreted</keyword>
<dbReference type="InterPro" id="IPR051024">
    <property type="entry name" value="GlcNAc_Chitin_IntDeg"/>
</dbReference>
<dbReference type="Pfam" id="PF18416">
    <property type="entry name" value="GbpA_2"/>
    <property type="match status" value="1"/>
</dbReference>
<dbReference type="InterPro" id="IPR007280">
    <property type="entry name" value="Peptidase_C_arc/bac"/>
</dbReference>
<comment type="caution">
    <text evidence="8">The sequence shown here is derived from an EMBL/GenBank/DDBJ whole genome shotgun (WGS) entry which is preliminary data.</text>
</comment>
<proteinExistence type="predicted"/>
<dbReference type="InterPro" id="IPR041029">
    <property type="entry name" value="GbpA_2"/>
</dbReference>
<comment type="cofactor">
    <cofactor evidence="1">
        <name>Ca(2+)</name>
        <dbReference type="ChEBI" id="CHEBI:29108"/>
    </cofactor>
</comment>
<reference evidence="8 9" key="1">
    <citation type="submission" date="2019-03" db="EMBL/GenBank/DDBJ databases">
        <title>Genomic Encyclopedia of Type Strains, Phase IV (KMG-IV): sequencing the most valuable type-strain genomes for metagenomic binning, comparative biology and taxonomic classification.</title>
        <authorList>
            <person name="Goeker M."/>
        </authorList>
    </citation>
    <scope>NUCLEOTIDE SEQUENCE [LARGE SCALE GENOMIC DNA]</scope>
    <source>
        <strain evidence="8 9">DSM 103792</strain>
    </source>
</reference>
<accession>A0A4R6USG3</accession>
<evidence type="ECO:0000313" key="8">
    <source>
        <dbReference type="EMBL" id="TDQ49196.1"/>
    </source>
</evidence>
<name>A0A4R6USG3_9GAMM</name>
<evidence type="ECO:0000256" key="3">
    <source>
        <dbReference type="ARBA" id="ARBA00022669"/>
    </source>
</evidence>
<keyword evidence="3" id="KW-0147">Chitin-binding</keyword>
<feature type="signal peptide" evidence="5">
    <location>
        <begin position="1"/>
        <end position="24"/>
    </location>
</feature>
<dbReference type="Gene3D" id="2.60.120.380">
    <property type="match status" value="1"/>
</dbReference>
<feature type="domain" description="PKD/Chitinase" evidence="6">
    <location>
        <begin position="343"/>
        <end position="427"/>
    </location>
</feature>
<dbReference type="CDD" id="cd21177">
    <property type="entry name" value="LPMO_AA10"/>
    <property type="match status" value="1"/>
</dbReference>
<dbReference type="InterPro" id="IPR022409">
    <property type="entry name" value="PKD/Chitinase_dom"/>
</dbReference>
<dbReference type="InterPro" id="IPR035986">
    <property type="entry name" value="PKD_dom_sf"/>
</dbReference>
<dbReference type="InterPro" id="IPR000601">
    <property type="entry name" value="PKD_dom"/>
</dbReference>
<dbReference type="GO" id="GO:0008061">
    <property type="term" value="F:chitin binding"/>
    <property type="evidence" value="ECO:0007669"/>
    <property type="project" value="UniProtKB-KW"/>
</dbReference>
<evidence type="ECO:0000256" key="5">
    <source>
        <dbReference type="SAM" id="SignalP"/>
    </source>
</evidence>
<dbReference type="PANTHER" id="PTHR34823">
    <property type="entry name" value="GLCNAC-BINDING PROTEIN A"/>
    <property type="match status" value="1"/>
</dbReference>
<dbReference type="AlphaFoldDB" id="A0A4R6USG3"/>
<dbReference type="InterPro" id="IPR004302">
    <property type="entry name" value="Cellulose/chitin-bd_N"/>
</dbReference>
<gene>
    <name evidence="8" type="ORF">EV696_105170</name>
</gene>
<dbReference type="Gene3D" id="2.70.50.50">
    <property type="entry name" value="chitin-binding protein cbp21"/>
    <property type="match status" value="1"/>
</dbReference>
<keyword evidence="4 5" id="KW-0732">Signal</keyword>
<evidence type="ECO:0000259" key="7">
    <source>
        <dbReference type="SMART" id="SM00409"/>
    </source>
</evidence>
<dbReference type="EMBL" id="SNYM01000005">
    <property type="protein sequence ID" value="TDQ49196.1"/>
    <property type="molecule type" value="Genomic_DNA"/>
</dbReference>
<dbReference type="InterPro" id="IPR014756">
    <property type="entry name" value="Ig_E-set"/>
</dbReference>
<dbReference type="Pfam" id="PF04151">
    <property type="entry name" value="PPC"/>
    <property type="match status" value="1"/>
</dbReference>
<dbReference type="InterPro" id="IPR003599">
    <property type="entry name" value="Ig_sub"/>
</dbReference>
<evidence type="ECO:0000259" key="6">
    <source>
        <dbReference type="SMART" id="SM00089"/>
    </source>
</evidence>
<dbReference type="Pfam" id="PF00801">
    <property type="entry name" value="PKD"/>
    <property type="match status" value="1"/>
</dbReference>
<evidence type="ECO:0000256" key="2">
    <source>
        <dbReference type="ARBA" id="ARBA00022525"/>
    </source>
</evidence>
<dbReference type="Pfam" id="PF03067">
    <property type="entry name" value="LPMO_10"/>
    <property type="match status" value="1"/>
</dbReference>
<organism evidence="8 9">
    <name type="scientific">Permianibacter aggregans</name>
    <dbReference type="NCBI Taxonomy" id="1510150"/>
    <lineage>
        <taxon>Bacteria</taxon>
        <taxon>Pseudomonadati</taxon>
        <taxon>Pseudomonadota</taxon>
        <taxon>Gammaproteobacteria</taxon>
        <taxon>Pseudomonadales</taxon>
        <taxon>Pseudomonadaceae</taxon>
        <taxon>Permianibacter</taxon>
    </lineage>
</organism>
<dbReference type="SUPFAM" id="SSF81296">
    <property type="entry name" value="E set domains"/>
    <property type="match status" value="1"/>
</dbReference>
<dbReference type="OrthoDB" id="3675244at2"/>
<dbReference type="Gene3D" id="3.30.70.2150">
    <property type="match status" value="1"/>
</dbReference>
<sequence>MIRKQGLLIAGLLAMLWPALPVQAHGYTHQPLARQQFCARDGGYWWPQDGSGIPNAACRAAFLESGTFQFVQNIEYSANVANYNSMEAVKAVVADQTLCAAGDNAKRGMNIAHAAWQRTVVTPDNNRRIEVLFYASTPHNPSFWEFYLSKPGFDAATQRLRWADLDRIASFGNTGTVNVGGRNMYRFEVPLPAGRSGDAVLFTRWQRQDAGGEGFYNCSDIRIAASGGETWFDGGEYIRSGTVATVGDEIWFRVFDNNGDEKVFEKLPVTASNQNLNQWAAELATRVNTNHASIVRIGVRQSSGQISFDGNNIAANRVWLASESDSSELDVKKPQGNLPPQVSLQALYSVAAGNSLTITPSASDPEGQPLSYEWLLPNGLSSNNTTSANLVLNPASPTQTTEYSVTLRVSDGVHTSSAQTTVRVIVEDGYPSECPSRSQLSNGCRISNLNMHVNAGSNWIMLWLPAGARNLQIQTSGGSGNVDLYLSSVNWPTPSSYQWRSNNAGNAESLSLATPEGGRWYYLNLLAVAPYAGVSVQASWQ</sequence>
<keyword evidence="9" id="KW-1185">Reference proteome</keyword>
<dbReference type="SMART" id="SM00409">
    <property type="entry name" value="IG"/>
    <property type="match status" value="1"/>
</dbReference>
<dbReference type="InterPro" id="IPR013783">
    <property type="entry name" value="Ig-like_fold"/>
</dbReference>
<evidence type="ECO:0000256" key="4">
    <source>
        <dbReference type="ARBA" id="ARBA00022729"/>
    </source>
</evidence>
<evidence type="ECO:0000256" key="1">
    <source>
        <dbReference type="ARBA" id="ARBA00001913"/>
    </source>
</evidence>
<dbReference type="SUPFAM" id="SSF49299">
    <property type="entry name" value="PKD domain"/>
    <property type="match status" value="1"/>
</dbReference>
<dbReference type="PANTHER" id="PTHR34823:SF1">
    <property type="entry name" value="CHITIN-BINDING TYPE-4 DOMAIN-CONTAINING PROTEIN"/>
    <property type="match status" value="1"/>
</dbReference>